<dbReference type="FunCoup" id="A0A066WQM9">
    <property type="interactions" value="439"/>
</dbReference>
<dbReference type="GO" id="GO:0005634">
    <property type="term" value="C:nucleus"/>
    <property type="evidence" value="ECO:0007669"/>
    <property type="project" value="TreeGrafter"/>
</dbReference>
<dbReference type="STRING" id="1037660.A0A066WQM9"/>
<dbReference type="GO" id="GO:0005737">
    <property type="term" value="C:cytoplasm"/>
    <property type="evidence" value="ECO:0007669"/>
    <property type="project" value="TreeGrafter"/>
</dbReference>
<dbReference type="GO" id="GO:0031119">
    <property type="term" value="P:tRNA pseudouridine synthesis"/>
    <property type="evidence" value="ECO:0007669"/>
    <property type="project" value="TreeGrafter"/>
</dbReference>
<keyword evidence="2" id="KW-0819">tRNA processing</keyword>
<feature type="region of interest" description="Disordered" evidence="4">
    <location>
        <begin position="49"/>
        <end position="79"/>
    </location>
</feature>
<evidence type="ECO:0000256" key="2">
    <source>
        <dbReference type="ARBA" id="ARBA00022694"/>
    </source>
</evidence>
<dbReference type="InterPro" id="IPR020103">
    <property type="entry name" value="PsdUridine_synth_cat_dom_sf"/>
</dbReference>
<comment type="caution">
    <text evidence="6">The sequence shown here is derived from an EMBL/GenBank/DDBJ whole genome shotgun (WGS) entry which is preliminary data.</text>
</comment>
<dbReference type="InParanoid" id="A0A066WQM9"/>
<dbReference type="Proteomes" id="UP000027361">
    <property type="component" value="Unassembled WGS sequence"/>
</dbReference>
<dbReference type="GO" id="GO:1990481">
    <property type="term" value="P:mRNA pseudouridine synthesis"/>
    <property type="evidence" value="ECO:0007669"/>
    <property type="project" value="TreeGrafter"/>
</dbReference>
<proteinExistence type="inferred from homology"/>
<dbReference type="AlphaFoldDB" id="A0A066WQM9"/>
<dbReference type="InterPro" id="IPR020095">
    <property type="entry name" value="PsdUridine_synth_TruA_C"/>
</dbReference>
<reference evidence="6 7" key="1">
    <citation type="submission" date="2014-05" db="EMBL/GenBank/DDBJ databases">
        <title>Draft genome sequence of a rare smut relative, Tilletiaria anomala UBC 951.</title>
        <authorList>
            <consortium name="DOE Joint Genome Institute"/>
            <person name="Toome M."/>
            <person name="Kuo A."/>
            <person name="Henrissat B."/>
            <person name="Lipzen A."/>
            <person name="Tritt A."/>
            <person name="Yoshinaga Y."/>
            <person name="Zane M."/>
            <person name="Barry K."/>
            <person name="Grigoriev I.V."/>
            <person name="Spatafora J.W."/>
            <person name="Aimea M.C."/>
        </authorList>
    </citation>
    <scope>NUCLEOTIDE SEQUENCE [LARGE SCALE GENOMIC DNA]</scope>
    <source>
        <strain evidence="6 7">UBC 951</strain>
    </source>
</reference>
<dbReference type="PANTHER" id="PTHR11142:SF5">
    <property type="entry name" value="TRNA PSEUDOURIDINE(38_39) SYNTHASE"/>
    <property type="match status" value="1"/>
</dbReference>
<feature type="region of interest" description="Disordered" evidence="4">
    <location>
        <begin position="556"/>
        <end position="576"/>
    </location>
</feature>
<sequence>MDAVARFDGWSHEALVDRIVALESAVSRENARRSWGASVAGAGLCVPNGQGSSRPSALLNSEPNPEQEQSQRKPKAAAKVREFDVTSQPCRKIALRFSYDGAPYAGLAAQSTFGDDPAPAASALAYACRSADADGADARASTLMSTSLPTVEGQLWRALCEARLVDPVGGMEGAGWTRCGRTDRGVSAAGQVVSLWVRSRRVDQWAQRQEQRGVFLRKSGRDEEVTQLQEERSVETEEAPFVPANEELPYVATLNRLLPPTIRIQAWSPVRPDFSARFDCRYRHYKYFFTSGAPRALQSLHPDGAAAPGWNHAGAQLDIDAMRDAACRLLGEHDFRNLCKIDSSKQIDNFRRRIDGVSVDVVEPGWPARTVQQQLNRSEGSPPSVCLDAIAQGQEERMYVLNLRGTAFLYHQVRHIVAVLFMVGARLESPSVVDELLNVHSGALVADRLALRARAIRTGVDAPPDSPSRWTLPNSTATGMQGKTAADVQRDVLASAGADTSTETAVSDKDVQEVSEAYQHLAVLESKPVYEMAADRPLVLWDCGFKPEDIQWRAGACDEPLSPRPTSTTIGGDPGGGTDIVKAIAQSCDRTAATTTMHLHSQWAKAAIQAELKRHFVLAAPSSASGGVLPASTLFGDARFPVLAPPAVDDVPMEGKRHEQRRIALPLGNGTSRSGSPGYRPLRLRKRDETAAEKNERWLNGKGKRRADARGVTALELAKGYSGGKRRQEQDVE</sequence>
<dbReference type="Pfam" id="PF01416">
    <property type="entry name" value="PseudoU_synth_1"/>
    <property type="match status" value="1"/>
</dbReference>
<feature type="region of interest" description="Disordered" evidence="4">
    <location>
        <begin position="460"/>
        <end position="484"/>
    </location>
</feature>
<accession>A0A066WQM9</accession>
<dbReference type="HOGENOM" id="CLU_014673_2_2_1"/>
<dbReference type="EMBL" id="JMSN01000003">
    <property type="protein sequence ID" value="KDN53319.1"/>
    <property type="molecule type" value="Genomic_DNA"/>
</dbReference>
<name>A0A066WQM9_TILAU</name>
<dbReference type="RefSeq" id="XP_013246158.1">
    <property type="nucleotide sequence ID" value="XM_013390704.1"/>
</dbReference>
<keyword evidence="7" id="KW-1185">Reference proteome</keyword>
<dbReference type="Gene3D" id="3.30.70.660">
    <property type="entry name" value="Pseudouridine synthase I, catalytic domain, C-terminal subdomain"/>
    <property type="match status" value="1"/>
</dbReference>
<feature type="region of interest" description="Disordered" evidence="4">
    <location>
        <begin position="651"/>
        <end position="711"/>
    </location>
</feature>
<dbReference type="OMA" id="PCRKIAL"/>
<dbReference type="Gene3D" id="3.30.70.580">
    <property type="entry name" value="Pseudouridine synthase I, catalytic domain, N-terminal subdomain"/>
    <property type="match status" value="1"/>
</dbReference>
<feature type="domain" description="Pseudouridine synthase I TruA alpha/beta" evidence="5">
    <location>
        <begin position="325"/>
        <end position="441"/>
    </location>
</feature>
<gene>
    <name evidence="6" type="ORF">K437DRAFT_253354</name>
</gene>
<evidence type="ECO:0000256" key="3">
    <source>
        <dbReference type="ARBA" id="ARBA00023235"/>
    </source>
</evidence>
<dbReference type="InterPro" id="IPR020094">
    <property type="entry name" value="TruA/RsuA/RluB/E/F_N"/>
</dbReference>
<dbReference type="GO" id="GO:0003723">
    <property type="term" value="F:RNA binding"/>
    <property type="evidence" value="ECO:0007669"/>
    <property type="project" value="InterPro"/>
</dbReference>
<feature type="compositionally biased region" description="Polar residues" evidence="4">
    <location>
        <begin position="468"/>
        <end position="481"/>
    </location>
</feature>
<comment type="similarity">
    <text evidence="1">Belongs to the tRNA pseudouridine synthase TruA family.</text>
</comment>
<protein>
    <submittedName>
        <fullName evidence="6">Pseudouridine synthase</fullName>
    </submittedName>
</protein>
<evidence type="ECO:0000256" key="1">
    <source>
        <dbReference type="ARBA" id="ARBA00009375"/>
    </source>
</evidence>
<evidence type="ECO:0000259" key="5">
    <source>
        <dbReference type="Pfam" id="PF01416"/>
    </source>
</evidence>
<dbReference type="InterPro" id="IPR020097">
    <property type="entry name" value="PsdUridine_synth_TruA_a/b_dom"/>
</dbReference>
<feature type="compositionally biased region" description="Polar residues" evidence="4">
    <location>
        <begin position="49"/>
        <end position="68"/>
    </location>
</feature>
<dbReference type="GeneID" id="25263550"/>
<dbReference type="PANTHER" id="PTHR11142">
    <property type="entry name" value="PSEUDOURIDYLATE SYNTHASE"/>
    <property type="match status" value="1"/>
</dbReference>
<dbReference type="SUPFAM" id="SSF55120">
    <property type="entry name" value="Pseudouridine synthase"/>
    <property type="match status" value="1"/>
</dbReference>
<dbReference type="GO" id="GO:0009982">
    <property type="term" value="F:pseudouridine synthase activity"/>
    <property type="evidence" value="ECO:0007669"/>
    <property type="project" value="InterPro"/>
</dbReference>
<evidence type="ECO:0000313" key="7">
    <source>
        <dbReference type="Proteomes" id="UP000027361"/>
    </source>
</evidence>
<keyword evidence="3" id="KW-0413">Isomerase</keyword>
<organism evidence="6 7">
    <name type="scientific">Tilletiaria anomala (strain ATCC 24038 / CBS 436.72 / UBC 951)</name>
    <dbReference type="NCBI Taxonomy" id="1037660"/>
    <lineage>
        <taxon>Eukaryota</taxon>
        <taxon>Fungi</taxon>
        <taxon>Dikarya</taxon>
        <taxon>Basidiomycota</taxon>
        <taxon>Ustilaginomycotina</taxon>
        <taxon>Exobasidiomycetes</taxon>
        <taxon>Georgefischeriales</taxon>
        <taxon>Tilletiariaceae</taxon>
        <taxon>Tilletiaria</taxon>
    </lineage>
</organism>
<dbReference type="HAMAP" id="MF_00171">
    <property type="entry name" value="TruA"/>
    <property type="match status" value="1"/>
</dbReference>
<evidence type="ECO:0000256" key="4">
    <source>
        <dbReference type="SAM" id="MobiDB-lite"/>
    </source>
</evidence>
<evidence type="ECO:0000313" key="6">
    <source>
        <dbReference type="EMBL" id="KDN53319.1"/>
    </source>
</evidence>
<dbReference type="OrthoDB" id="25767at2759"/>
<dbReference type="InterPro" id="IPR001406">
    <property type="entry name" value="PsdUridine_synth_TruA"/>
</dbReference>
<feature type="compositionally biased region" description="Basic and acidic residues" evidence="4">
    <location>
        <begin position="686"/>
        <end position="699"/>
    </location>
</feature>